<comment type="similarity">
    <text evidence="1">Belongs to the DNA polymerase type-Y family.</text>
</comment>
<dbReference type="Pfam" id="PF00817">
    <property type="entry name" value="IMS"/>
    <property type="match status" value="1"/>
</dbReference>
<dbReference type="RefSeq" id="WP_380972621.1">
    <property type="nucleotide sequence ID" value="NZ_JBHTEF010000001.1"/>
</dbReference>
<keyword evidence="2" id="KW-0227">DNA damage</keyword>
<protein>
    <submittedName>
        <fullName evidence="6">DNA polymerase Y family protein</fullName>
    </submittedName>
</protein>
<evidence type="ECO:0000256" key="3">
    <source>
        <dbReference type="ARBA" id="ARBA00025589"/>
    </source>
</evidence>
<evidence type="ECO:0000313" key="6">
    <source>
        <dbReference type="EMBL" id="MFC7580522.1"/>
    </source>
</evidence>
<name>A0ABW2SKA7_9ACTO</name>
<dbReference type="Gene3D" id="3.30.70.270">
    <property type="match status" value="1"/>
</dbReference>
<sequence>MDAERGGPGPHAPAGVRRVVLWVPDWPTTSLVVDVPPGAPAATVREARVVVPTMAARRAGVRARMPVSTAQSLCPGLIVLADDPVRQASAFEPVARVFDAVAAGVVCLRPGLAWAPAAGPARWLGTEEALAECLVESVAAQTGAECQVGIATGMLASLEAARQGVVVPPADTGEFLADLPLAGAGRVLPPEQAEGVLHAVDVLSQLGVRTCADAVGLGRGPLATRFGRAGEVLWSLCTGGDLPTRGMARAPRDVSVSLDHDPPVVDLDQVVVGLRRLAEELAGSLWRAGASSQTLTVWMETETGVRRERTWTAVDCASPADVVDRARWQLRGWSQACGSAEPGAQAPDSALARVGMVARGLVAAPPGPPLWGREDGRVRAERAVLRLQSLLGEEAVIAPHAQGGQDPRSRVSGGVWGAPVPDLAPLDGEWEGGVDGEPATVLDAPCPARLYGMTEKGPERGAPLLAVVASEGQTVTGDERRGREGLRPLHVGPRGDLDARPTVLVPDPAPGARLPAGLEAGRAVTIRVTGGPWAVLGRWWEGPDSPRAPRAYLRVGRENGEGPDLLLVQRQGSWAVEGVYD</sequence>
<comment type="function">
    <text evidence="3">Poorly processive, error-prone DNA polymerase involved in untargeted mutagenesis. Copies undamaged DNA at stalled replication forks, which arise in vivo from mismatched or misaligned primer ends. These misaligned primers can be extended by PolIV. Exhibits no 3'-5' exonuclease (proofreading) activity. May be involved in translesional synthesis, in conjunction with the beta clamp from PolIII.</text>
</comment>
<dbReference type="InterPro" id="IPR050356">
    <property type="entry name" value="SulA_CellDiv_inhibitor"/>
</dbReference>
<evidence type="ECO:0000256" key="4">
    <source>
        <dbReference type="SAM" id="MobiDB-lite"/>
    </source>
</evidence>
<evidence type="ECO:0000256" key="2">
    <source>
        <dbReference type="ARBA" id="ARBA00022763"/>
    </source>
</evidence>
<dbReference type="InterPro" id="IPR043128">
    <property type="entry name" value="Rev_trsase/Diguanyl_cyclase"/>
</dbReference>
<dbReference type="Proteomes" id="UP001596527">
    <property type="component" value="Unassembled WGS sequence"/>
</dbReference>
<dbReference type="InterPro" id="IPR043502">
    <property type="entry name" value="DNA/RNA_pol_sf"/>
</dbReference>
<feature type="domain" description="UmuC" evidence="5">
    <location>
        <begin position="47"/>
        <end position="157"/>
    </location>
</feature>
<accession>A0ABW2SKA7</accession>
<gene>
    <name evidence="6" type="ORF">ACFQWG_04740</name>
</gene>
<reference evidence="7" key="1">
    <citation type="journal article" date="2019" name="Int. J. Syst. Evol. Microbiol.">
        <title>The Global Catalogue of Microorganisms (GCM) 10K type strain sequencing project: providing services to taxonomists for standard genome sequencing and annotation.</title>
        <authorList>
            <consortium name="The Broad Institute Genomics Platform"/>
            <consortium name="The Broad Institute Genome Sequencing Center for Infectious Disease"/>
            <person name="Wu L."/>
            <person name="Ma J."/>
        </authorList>
    </citation>
    <scope>NUCLEOTIDE SEQUENCE [LARGE SCALE GENOMIC DNA]</scope>
    <source>
        <strain evidence="7">CCUG 56698</strain>
    </source>
</reference>
<evidence type="ECO:0000256" key="1">
    <source>
        <dbReference type="ARBA" id="ARBA00010945"/>
    </source>
</evidence>
<dbReference type="PANTHER" id="PTHR35369">
    <property type="entry name" value="BLR3025 PROTEIN-RELATED"/>
    <property type="match status" value="1"/>
</dbReference>
<dbReference type="PANTHER" id="PTHR35369:SF2">
    <property type="entry name" value="BLR3025 PROTEIN"/>
    <property type="match status" value="1"/>
</dbReference>
<feature type="compositionally biased region" description="Basic and acidic residues" evidence="4">
    <location>
        <begin position="477"/>
        <end position="499"/>
    </location>
</feature>
<organism evidence="6 7">
    <name type="scientific">Schaalia naturae</name>
    <dbReference type="NCBI Taxonomy" id="635203"/>
    <lineage>
        <taxon>Bacteria</taxon>
        <taxon>Bacillati</taxon>
        <taxon>Actinomycetota</taxon>
        <taxon>Actinomycetes</taxon>
        <taxon>Actinomycetales</taxon>
        <taxon>Actinomycetaceae</taxon>
        <taxon>Schaalia</taxon>
    </lineage>
</organism>
<feature type="region of interest" description="Disordered" evidence="4">
    <location>
        <begin position="472"/>
        <end position="508"/>
    </location>
</feature>
<dbReference type="SUPFAM" id="SSF56672">
    <property type="entry name" value="DNA/RNA polymerases"/>
    <property type="match status" value="1"/>
</dbReference>
<evidence type="ECO:0000259" key="5">
    <source>
        <dbReference type="Pfam" id="PF00817"/>
    </source>
</evidence>
<dbReference type="EMBL" id="JBHTEF010000001">
    <property type="protein sequence ID" value="MFC7580522.1"/>
    <property type="molecule type" value="Genomic_DNA"/>
</dbReference>
<comment type="caution">
    <text evidence="6">The sequence shown here is derived from an EMBL/GenBank/DDBJ whole genome shotgun (WGS) entry which is preliminary data.</text>
</comment>
<dbReference type="Gene3D" id="3.40.1170.60">
    <property type="match status" value="1"/>
</dbReference>
<proteinExistence type="inferred from homology"/>
<keyword evidence="7" id="KW-1185">Reference proteome</keyword>
<evidence type="ECO:0000313" key="7">
    <source>
        <dbReference type="Proteomes" id="UP001596527"/>
    </source>
</evidence>
<dbReference type="InterPro" id="IPR001126">
    <property type="entry name" value="UmuC"/>
</dbReference>